<dbReference type="EMBL" id="FRCX01000012">
    <property type="protein sequence ID" value="SHN67569.1"/>
    <property type="molecule type" value="Genomic_DNA"/>
</dbReference>
<dbReference type="NCBIfam" id="TIGR01189">
    <property type="entry name" value="ccmA"/>
    <property type="match status" value="1"/>
</dbReference>
<keyword evidence="10" id="KW-1185">Reference proteome</keyword>
<keyword evidence="3" id="KW-0547">Nucleotide-binding</keyword>
<dbReference type="GO" id="GO:0022857">
    <property type="term" value="F:transmembrane transporter activity"/>
    <property type="evidence" value="ECO:0007669"/>
    <property type="project" value="InterPro"/>
</dbReference>
<evidence type="ECO:0000256" key="3">
    <source>
        <dbReference type="ARBA" id="ARBA00022741"/>
    </source>
</evidence>
<evidence type="ECO:0000313" key="9">
    <source>
        <dbReference type="EMBL" id="SHN67569.1"/>
    </source>
</evidence>
<keyword evidence="6" id="KW-1278">Translocase</keyword>
<evidence type="ECO:0000256" key="2">
    <source>
        <dbReference type="ARBA" id="ARBA00022475"/>
    </source>
</evidence>
<dbReference type="GO" id="GO:0017004">
    <property type="term" value="P:cytochrome complex assembly"/>
    <property type="evidence" value="ECO:0007669"/>
    <property type="project" value="UniProtKB-KW"/>
</dbReference>
<dbReference type="PROSITE" id="PS00211">
    <property type="entry name" value="ABC_TRANSPORTER_1"/>
    <property type="match status" value="1"/>
</dbReference>
<evidence type="ECO:0000313" key="10">
    <source>
        <dbReference type="Proteomes" id="UP000184339"/>
    </source>
</evidence>
<dbReference type="PANTHER" id="PTHR43499:SF1">
    <property type="entry name" value="ABC TRANSPORTER I FAMILY MEMBER 1"/>
    <property type="match status" value="1"/>
</dbReference>
<keyword evidence="1" id="KW-0813">Transport</keyword>
<dbReference type="InterPro" id="IPR003439">
    <property type="entry name" value="ABC_transporter-like_ATP-bd"/>
</dbReference>
<evidence type="ECO:0000256" key="6">
    <source>
        <dbReference type="ARBA" id="ARBA00022967"/>
    </source>
</evidence>
<evidence type="ECO:0000259" key="8">
    <source>
        <dbReference type="PROSITE" id="PS50893"/>
    </source>
</evidence>
<organism evidence="9 10">
    <name type="scientific">Duganella sacchari</name>
    <dbReference type="NCBI Taxonomy" id="551987"/>
    <lineage>
        <taxon>Bacteria</taxon>
        <taxon>Pseudomonadati</taxon>
        <taxon>Pseudomonadota</taxon>
        <taxon>Betaproteobacteria</taxon>
        <taxon>Burkholderiales</taxon>
        <taxon>Oxalobacteraceae</taxon>
        <taxon>Telluria group</taxon>
        <taxon>Duganella</taxon>
    </lineage>
</organism>
<feature type="domain" description="ABC transporter" evidence="8">
    <location>
        <begin position="8"/>
        <end position="213"/>
    </location>
</feature>
<dbReference type="STRING" id="551987.SAMN05192549_1124"/>
<evidence type="ECO:0000256" key="5">
    <source>
        <dbReference type="ARBA" id="ARBA00022840"/>
    </source>
</evidence>
<proteinExistence type="predicted"/>
<reference evidence="10" key="1">
    <citation type="submission" date="2016-11" db="EMBL/GenBank/DDBJ databases">
        <authorList>
            <person name="Varghese N."/>
            <person name="Submissions S."/>
        </authorList>
    </citation>
    <scope>NUCLEOTIDE SEQUENCE [LARGE SCALE GENOMIC DNA]</scope>
    <source>
        <strain evidence="10">Sac-22</strain>
    </source>
</reference>
<evidence type="ECO:0000256" key="7">
    <source>
        <dbReference type="ARBA" id="ARBA00023136"/>
    </source>
</evidence>
<dbReference type="OrthoDB" id="9800654at2"/>
<keyword evidence="7" id="KW-0472">Membrane</keyword>
<protein>
    <submittedName>
        <fullName evidence="9">Heme exporter protein A</fullName>
    </submittedName>
</protein>
<dbReference type="Pfam" id="PF00005">
    <property type="entry name" value="ABC_tran"/>
    <property type="match status" value="1"/>
</dbReference>
<dbReference type="NCBIfam" id="NF010061">
    <property type="entry name" value="PRK13538.1"/>
    <property type="match status" value="1"/>
</dbReference>
<dbReference type="InterPro" id="IPR017871">
    <property type="entry name" value="ABC_transporter-like_CS"/>
</dbReference>
<name>A0A1M7TA44_9BURK</name>
<dbReference type="AlphaFoldDB" id="A0A1M7TA44"/>
<dbReference type="SMART" id="SM00382">
    <property type="entry name" value="AAA"/>
    <property type="match status" value="1"/>
</dbReference>
<dbReference type="Proteomes" id="UP000184339">
    <property type="component" value="Unassembled WGS sequence"/>
</dbReference>
<evidence type="ECO:0000256" key="1">
    <source>
        <dbReference type="ARBA" id="ARBA00022448"/>
    </source>
</evidence>
<gene>
    <name evidence="9" type="ORF">SAMN05192549_1124</name>
</gene>
<dbReference type="PANTHER" id="PTHR43499">
    <property type="entry name" value="ABC TRANSPORTER I FAMILY MEMBER 1"/>
    <property type="match status" value="1"/>
</dbReference>
<dbReference type="Gene3D" id="3.40.50.300">
    <property type="entry name" value="P-loop containing nucleotide triphosphate hydrolases"/>
    <property type="match status" value="1"/>
</dbReference>
<dbReference type="InterPro" id="IPR003593">
    <property type="entry name" value="AAA+_ATPase"/>
</dbReference>
<dbReference type="SUPFAM" id="SSF52540">
    <property type="entry name" value="P-loop containing nucleoside triphosphate hydrolases"/>
    <property type="match status" value="1"/>
</dbReference>
<dbReference type="GO" id="GO:0016887">
    <property type="term" value="F:ATP hydrolysis activity"/>
    <property type="evidence" value="ECO:0007669"/>
    <property type="project" value="InterPro"/>
</dbReference>
<keyword evidence="4" id="KW-0201">Cytochrome c-type biogenesis</keyword>
<dbReference type="InterPro" id="IPR005895">
    <property type="entry name" value="ABC_transptr_haem_export_CcmA"/>
</dbReference>
<dbReference type="InterPro" id="IPR027417">
    <property type="entry name" value="P-loop_NTPase"/>
</dbReference>
<dbReference type="GO" id="GO:0005524">
    <property type="term" value="F:ATP binding"/>
    <property type="evidence" value="ECO:0007669"/>
    <property type="project" value="UniProtKB-KW"/>
</dbReference>
<sequence length="216" mass="23629">MGVQTMSLQAHQLACARGERQLFSDLNFELQSGEALWLKGRNGSGKSSLLRLLCGLGRPLLGEVRWNGTPIQRLREDYHRQLIYCGHASAIKDDLSAWENVVVSSTLSGVACSRDQALVALVSVGLGGSAELPARALSQGQRRRVALARLALDRLPPLLLLDEPFVALDQPAVQTLCRTLNWHLAGGGMLVYTTHQAQALEARRLGQFDLDQLAPW</sequence>
<keyword evidence="5" id="KW-0067">ATP-binding</keyword>
<dbReference type="PROSITE" id="PS50893">
    <property type="entry name" value="ABC_TRANSPORTER_2"/>
    <property type="match status" value="1"/>
</dbReference>
<keyword evidence="2" id="KW-1003">Cell membrane</keyword>
<accession>A0A1M7TA44</accession>
<evidence type="ECO:0000256" key="4">
    <source>
        <dbReference type="ARBA" id="ARBA00022748"/>
    </source>
</evidence>